<dbReference type="STRING" id="930991.A0A0D0CQR5"/>
<dbReference type="HOGENOM" id="CLU_046025_5_0_1"/>
<dbReference type="PANTHER" id="PTHR40465">
    <property type="entry name" value="CHROMOSOME 1, WHOLE GENOME SHOTGUN SEQUENCE"/>
    <property type="match status" value="1"/>
</dbReference>
<protein>
    <recommendedName>
        <fullName evidence="2">DUF6534 domain-containing protein</fullName>
    </recommendedName>
</protein>
<evidence type="ECO:0000256" key="1">
    <source>
        <dbReference type="SAM" id="Phobius"/>
    </source>
</evidence>
<evidence type="ECO:0000313" key="3">
    <source>
        <dbReference type="EMBL" id="KIK77713.1"/>
    </source>
</evidence>
<feature type="transmembrane region" description="Helical" evidence="1">
    <location>
        <begin position="125"/>
        <end position="150"/>
    </location>
</feature>
<dbReference type="AlphaFoldDB" id="A0A0D0CQR5"/>
<dbReference type="InterPro" id="IPR045339">
    <property type="entry name" value="DUF6534"/>
</dbReference>
<evidence type="ECO:0000259" key="2">
    <source>
        <dbReference type="Pfam" id="PF20152"/>
    </source>
</evidence>
<dbReference type="Pfam" id="PF20152">
    <property type="entry name" value="DUF6534"/>
    <property type="match status" value="1"/>
</dbReference>
<dbReference type="OrthoDB" id="2677454at2759"/>
<dbReference type="EMBL" id="KN826864">
    <property type="protein sequence ID" value="KIK77713.1"/>
    <property type="molecule type" value="Genomic_DNA"/>
</dbReference>
<dbReference type="Proteomes" id="UP000054538">
    <property type="component" value="Unassembled WGS sequence"/>
</dbReference>
<sequence>MSAVGAVGVDLGLYQGATLAGIFGSLVLYGVSILQTFIYYMSYPDDSTSKKLLVAIVFLLETMHSVLSCAGIWNYLVQHFGDFVNLMVLHPIILVPVVFPSIVSSIVQSYFVWRIRCLSTGHFKQIFPVFVMLLVITQLALCCYCVAKGLMTPTITVLYGPLLTKVDACLGITAVTHVIIATAMLVLLAKGRTQFNKHTDRILFRWTLISIHTGFWPAFFAVLTIVLHVLHPSDLLLTAAYFPICELYCNTLLANLNTRSWVGNGRVHPVSNLCKSDKPMAAALPLPPLNISIESSMRMNSESYEKTSSDIQCFV</sequence>
<reference evidence="3 4" key="1">
    <citation type="submission" date="2014-04" db="EMBL/GenBank/DDBJ databases">
        <authorList>
            <consortium name="DOE Joint Genome Institute"/>
            <person name="Kuo A."/>
            <person name="Kohler A."/>
            <person name="Jargeat P."/>
            <person name="Nagy L.G."/>
            <person name="Floudas D."/>
            <person name="Copeland A."/>
            <person name="Barry K.W."/>
            <person name="Cichocki N."/>
            <person name="Veneault-Fourrey C."/>
            <person name="LaButti K."/>
            <person name="Lindquist E.A."/>
            <person name="Lipzen A."/>
            <person name="Lundell T."/>
            <person name="Morin E."/>
            <person name="Murat C."/>
            <person name="Sun H."/>
            <person name="Tunlid A."/>
            <person name="Henrissat B."/>
            <person name="Grigoriev I.V."/>
            <person name="Hibbett D.S."/>
            <person name="Martin F."/>
            <person name="Nordberg H.P."/>
            <person name="Cantor M.N."/>
            <person name="Hua S.X."/>
        </authorList>
    </citation>
    <scope>NUCLEOTIDE SEQUENCE [LARGE SCALE GENOMIC DNA]</scope>
    <source>
        <strain evidence="3 4">Ve08.2h10</strain>
    </source>
</reference>
<keyword evidence="4" id="KW-1185">Reference proteome</keyword>
<feature type="transmembrane region" description="Helical" evidence="1">
    <location>
        <begin position="202"/>
        <end position="229"/>
    </location>
</feature>
<organism evidence="3 4">
    <name type="scientific">Paxillus rubicundulus Ve08.2h10</name>
    <dbReference type="NCBI Taxonomy" id="930991"/>
    <lineage>
        <taxon>Eukaryota</taxon>
        <taxon>Fungi</taxon>
        <taxon>Dikarya</taxon>
        <taxon>Basidiomycota</taxon>
        <taxon>Agaricomycotina</taxon>
        <taxon>Agaricomycetes</taxon>
        <taxon>Agaricomycetidae</taxon>
        <taxon>Boletales</taxon>
        <taxon>Paxilineae</taxon>
        <taxon>Paxillaceae</taxon>
        <taxon>Paxillus</taxon>
    </lineage>
</organism>
<accession>A0A0D0CQR5</accession>
<feature type="transmembrane region" description="Helical" evidence="1">
    <location>
        <begin position="20"/>
        <end position="40"/>
    </location>
</feature>
<keyword evidence="1" id="KW-0472">Membrane</keyword>
<gene>
    <name evidence="3" type="ORF">PAXRUDRAFT_834899</name>
</gene>
<keyword evidence="1" id="KW-0812">Transmembrane</keyword>
<feature type="transmembrane region" description="Helical" evidence="1">
    <location>
        <begin position="52"/>
        <end position="76"/>
    </location>
</feature>
<proteinExistence type="predicted"/>
<feature type="transmembrane region" description="Helical" evidence="1">
    <location>
        <begin position="170"/>
        <end position="190"/>
    </location>
</feature>
<reference evidence="4" key="2">
    <citation type="submission" date="2015-01" db="EMBL/GenBank/DDBJ databases">
        <title>Evolutionary Origins and Diversification of the Mycorrhizal Mutualists.</title>
        <authorList>
            <consortium name="DOE Joint Genome Institute"/>
            <consortium name="Mycorrhizal Genomics Consortium"/>
            <person name="Kohler A."/>
            <person name="Kuo A."/>
            <person name="Nagy L.G."/>
            <person name="Floudas D."/>
            <person name="Copeland A."/>
            <person name="Barry K.W."/>
            <person name="Cichocki N."/>
            <person name="Veneault-Fourrey C."/>
            <person name="LaButti K."/>
            <person name="Lindquist E.A."/>
            <person name="Lipzen A."/>
            <person name="Lundell T."/>
            <person name="Morin E."/>
            <person name="Murat C."/>
            <person name="Riley R."/>
            <person name="Ohm R."/>
            <person name="Sun H."/>
            <person name="Tunlid A."/>
            <person name="Henrissat B."/>
            <person name="Grigoriev I.V."/>
            <person name="Hibbett D.S."/>
            <person name="Martin F."/>
        </authorList>
    </citation>
    <scope>NUCLEOTIDE SEQUENCE [LARGE SCALE GENOMIC DNA]</scope>
    <source>
        <strain evidence="4">Ve08.2h10</strain>
    </source>
</reference>
<keyword evidence="1" id="KW-1133">Transmembrane helix</keyword>
<feature type="transmembrane region" description="Helical" evidence="1">
    <location>
        <begin position="88"/>
        <end position="113"/>
    </location>
</feature>
<feature type="transmembrane region" description="Helical" evidence="1">
    <location>
        <begin position="235"/>
        <end position="256"/>
    </location>
</feature>
<feature type="domain" description="DUF6534" evidence="2">
    <location>
        <begin position="174"/>
        <end position="260"/>
    </location>
</feature>
<dbReference type="InParanoid" id="A0A0D0CQR5"/>
<evidence type="ECO:0000313" key="4">
    <source>
        <dbReference type="Proteomes" id="UP000054538"/>
    </source>
</evidence>
<name>A0A0D0CQR5_9AGAM</name>
<dbReference type="PANTHER" id="PTHR40465:SF1">
    <property type="entry name" value="DUF6534 DOMAIN-CONTAINING PROTEIN"/>
    <property type="match status" value="1"/>
</dbReference>